<keyword evidence="1" id="KW-0472">Membrane</keyword>
<organism evidence="2 3">
    <name type="scientific">Podospora fimiseda</name>
    <dbReference type="NCBI Taxonomy" id="252190"/>
    <lineage>
        <taxon>Eukaryota</taxon>
        <taxon>Fungi</taxon>
        <taxon>Dikarya</taxon>
        <taxon>Ascomycota</taxon>
        <taxon>Pezizomycotina</taxon>
        <taxon>Sordariomycetes</taxon>
        <taxon>Sordariomycetidae</taxon>
        <taxon>Sordariales</taxon>
        <taxon>Podosporaceae</taxon>
        <taxon>Podospora</taxon>
    </lineage>
</organism>
<reference evidence="2" key="1">
    <citation type="journal article" date="2023" name="Mol. Phylogenet. Evol.">
        <title>Genome-scale phylogeny and comparative genomics of the fungal order Sordariales.</title>
        <authorList>
            <person name="Hensen N."/>
            <person name="Bonometti L."/>
            <person name="Westerberg I."/>
            <person name="Brannstrom I.O."/>
            <person name="Guillou S."/>
            <person name="Cros-Aarteil S."/>
            <person name="Calhoun S."/>
            <person name="Haridas S."/>
            <person name="Kuo A."/>
            <person name="Mondo S."/>
            <person name="Pangilinan J."/>
            <person name="Riley R."/>
            <person name="LaButti K."/>
            <person name="Andreopoulos B."/>
            <person name="Lipzen A."/>
            <person name="Chen C."/>
            <person name="Yan M."/>
            <person name="Daum C."/>
            <person name="Ng V."/>
            <person name="Clum A."/>
            <person name="Steindorff A."/>
            <person name="Ohm R.A."/>
            <person name="Martin F."/>
            <person name="Silar P."/>
            <person name="Natvig D.O."/>
            <person name="Lalanne C."/>
            <person name="Gautier V."/>
            <person name="Ament-Velasquez S.L."/>
            <person name="Kruys A."/>
            <person name="Hutchinson M.I."/>
            <person name="Powell A.J."/>
            <person name="Barry K."/>
            <person name="Miller A.N."/>
            <person name="Grigoriev I.V."/>
            <person name="Debuchy R."/>
            <person name="Gladieux P."/>
            <person name="Hiltunen Thoren M."/>
            <person name="Johannesson H."/>
        </authorList>
    </citation>
    <scope>NUCLEOTIDE SEQUENCE</scope>
    <source>
        <strain evidence="2">CBS 990.96</strain>
    </source>
</reference>
<protein>
    <submittedName>
        <fullName evidence="2">Uncharacterized protein</fullName>
    </submittedName>
</protein>
<comment type="caution">
    <text evidence="2">The sequence shown here is derived from an EMBL/GenBank/DDBJ whole genome shotgun (WGS) entry which is preliminary data.</text>
</comment>
<evidence type="ECO:0000256" key="1">
    <source>
        <dbReference type="SAM" id="Phobius"/>
    </source>
</evidence>
<keyword evidence="1" id="KW-0812">Transmembrane</keyword>
<dbReference type="AlphaFoldDB" id="A0AAN7BYS3"/>
<keyword evidence="3" id="KW-1185">Reference proteome</keyword>
<gene>
    <name evidence="2" type="ORF">QBC38DRAFT_408061</name>
</gene>
<dbReference type="Proteomes" id="UP001301958">
    <property type="component" value="Unassembled WGS sequence"/>
</dbReference>
<sequence length="586" mass="64606">MYLNNNNHQLPLWQPPEPQKENNKLDIAQTILTALSLIGVVAAVVALTSERIRRIRELDRGHEATKPAFLGPFTTESVNCWYTLLGRQTSLIELPTIRGLIEAADQNYWTSRTLDHMDGLHPDLTWLPLYESIFDDLRHPDLSELPEIWTKNPILARVFEKLASVTEEKEKHHDPALSNKHRHLIKEQQLKSGIRRLPQRKQPPPVKEGEGLARLKPAWMIGKRPCILVTREELAAMSLIMGMPIKQDAAGFYSGIGAYGLSIDIAHADAGWKLSLFKGPRIPRHAASMGSGYTSLMAKHLACGSIPFDELKGCIRSVYITKDVLDSIKKGLCIKDTQAYGGQSLEFLRRLPGEKAVDAYYAVATAAESQDSDCILNGKGSIAGSWARLITGIAFGGLVPQADHNVIEAVKFTVAGTNLDGCVQELEPLIDCLHKAAQTDLNIFGERVASRNNDEYGLMYVNHIFPSADKNPRDAASTFARYMNLLEHVLAMIKPPVGAATTAPAATANRNIPALTDKEKKLLETDYGQILKNITEEQESQNVELSLDQAADIVRCILGAWAHTVPEIDVMASLKMDDLPAVVALG</sequence>
<dbReference type="EMBL" id="MU865293">
    <property type="protein sequence ID" value="KAK4231428.1"/>
    <property type="molecule type" value="Genomic_DNA"/>
</dbReference>
<keyword evidence="1" id="KW-1133">Transmembrane helix</keyword>
<reference evidence="2" key="2">
    <citation type="submission" date="2023-05" db="EMBL/GenBank/DDBJ databases">
        <authorList>
            <consortium name="Lawrence Berkeley National Laboratory"/>
            <person name="Steindorff A."/>
            <person name="Hensen N."/>
            <person name="Bonometti L."/>
            <person name="Westerberg I."/>
            <person name="Brannstrom I.O."/>
            <person name="Guillou S."/>
            <person name="Cros-Aarteil S."/>
            <person name="Calhoun S."/>
            <person name="Haridas S."/>
            <person name="Kuo A."/>
            <person name="Mondo S."/>
            <person name="Pangilinan J."/>
            <person name="Riley R."/>
            <person name="Labutti K."/>
            <person name="Andreopoulos B."/>
            <person name="Lipzen A."/>
            <person name="Chen C."/>
            <person name="Yanf M."/>
            <person name="Daum C."/>
            <person name="Ng V."/>
            <person name="Clum A."/>
            <person name="Ohm R."/>
            <person name="Martin F."/>
            <person name="Silar P."/>
            <person name="Natvig D."/>
            <person name="Lalanne C."/>
            <person name="Gautier V."/>
            <person name="Ament-Velasquez S.L."/>
            <person name="Kruys A."/>
            <person name="Hutchinson M.I."/>
            <person name="Powell A.J."/>
            <person name="Barry K."/>
            <person name="Miller A.N."/>
            <person name="Grigoriev I.V."/>
            <person name="Debuchy R."/>
            <person name="Gladieux P."/>
            <person name="Thoren M.H."/>
            <person name="Johannesson H."/>
        </authorList>
    </citation>
    <scope>NUCLEOTIDE SEQUENCE</scope>
    <source>
        <strain evidence="2">CBS 990.96</strain>
    </source>
</reference>
<proteinExistence type="predicted"/>
<accession>A0AAN7BYS3</accession>
<evidence type="ECO:0000313" key="2">
    <source>
        <dbReference type="EMBL" id="KAK4231428.1"/>
    </source>
</evidence>
<feature type="transmembrane region" description="Helical" evidence="1">
    <location>
        <begin position="27"/>
        <end position="47"/>
    </location>
</feature>
<evidence type="ECO:0000313" key="3">
    <source>
        <dbReference type="Proteomes" id="UP001301958"/>
    </source>
</evidence>
<name>A0AAN7BYS3_9PEZI</name>